<name>A0ABZ2SM90_9ENTE</name>
<evidence type="ECO:0000259" key="1">
    <source>
        <dbReference type="Pfam" id="PF24698"/>
    </source>
</evidence>
<feature type="domain" description="DUF7662" evidence="1">
    <location>
        <begin position="8"/>
        <end position="85"/>
    </location>
</feature>
<dbReference type="InterPro" id="IPR056079">
    <property type="entry name" value="DUF7662"/>
</dbReference>
<proteinExistence type="predicted"/>
<dbReference type="Proteomes" id="UP000664701">
    <property type="component" value="Chromosome"/>
</dbReference>
<dbReference type="Pfam" id="PF24698">
    <property type="entry name" value="DUF7662"/>
    <property type="match status" value="1"/>
</dbReference>
<keyword evidence="3" id="KW-1185">Reference proteome</keyword>
<evidence type="ECO:0000313" key="2">
    <source>
        <dbReference type="EMBL" id="WYJ76720.1"/>
    </source>
</evidence>
<protein>
    <recommendedName>
        <fullName evidence="1">DUF7662 domain-containing protein</fullName>
    </recommendedName>
</protein>
<gene>
    <name evidence="2" type="ORF">DOK78_001356</name>
</gene>
<organism evidence="2 3">
    <name type="scientific">Candidatus Enterococcus lowellii</name>
    <dbReference type="NCBI Taxonomy" id="2230877"/>
    <lineage>
        <taxon>Bacteria</taxon>
        <taxon>Bacillati</taxon>
        <taxon>Bacillota</taxon>
        <taxon>Bacilli</taxon>
        <taxon>Lactobacillales</taxon>
        <taxon>Enterococcaceae</taxon>
        <taxon>Enterococcus</taxon>
    </lineage>
</organism>
<sequence>MVKRKKKYDVITTYLVNNGGSQVTLTFTQFDELLFPANGLPRTARTTLDWWTNDYKHPEKGAYAWINAKYEVVHVNLEKEYVVFRPLVKSTWLELN</sequence>
<dbReference type="RefSeq" id="WP_207941088.1">
    <property type="nucleotide sequence ID" value="NZ_CP147251.1"/>
</dbReference>
<dbReference type="EMBL" id="CP147251">
    <property type="protein sequence ID" value="WYJ76720.1"/>
    <property type="molecule type" value="Genomic_DNA"/>
</dbReference>
<evidence type="ECO:0000313" key="3">
    <source>
        <dbReference type="Proteomes" id="UP000664701"/>
    </source>
</evidence>
<reference evidence="2 3" key="1">
    <citation type="submission" date="2024-03" db="EMBL/GenBank/DDBJ databases">
        <title>The Genome Sequence of Enterococcus sp. DIV2402.</title>
        <authorList>
            <consortium name="The Broad Institute Genomics Platform"/>
            <consortium name="The Broad Institute Microbial Omics Core"/>
            <consortium name="The Broad Institute Genomic Center for Infectious Diseases"/>
            <person name="Earl A."/>
            <person name="Manson A."/>
            <person name="Gilmore M."/>
            <person name="Schwartman J."/>
            <person name="Shea T."/>
            <person name="Abouelleil A."/>
            <person name="Cao P."/>
            <person name="Chapman S."/>
            <person name="Cusick C."/>
            <person name="Young S."/>
            <person name="Neafsey D."/>
            <person name="Nusbaum C."/>
            <person name="Birren B."/>
        </authorList>
    </citation>
    <scope>NUCLEOTIDE SEQUENCE [LARGE SCALE GENOMIC DNA]</scope>
    <source>
        <strain evidence="2 3">DIV2402</strain>
    </source>
</reference>
<accession>A0ABZ2SM90</accession>